<dbReference type="EMBL" id="CAFBOT010000001">
    <property type="protein sequence ID" value="CAB4979599.1"/>
    <property type="molecule type" value="Genomic_DNA"/>
</dbReference>
<dbReference type="PROSITE" id="PS00154">
    <property type="entry name" value="ATPASE_E1_E2"/>
    <property type="match status" value="1"/>
</dbReference>
<organism evidence="7">
    <name type="scientific">freshwater metagenome</name>
    <dbReference type="NCBI Taxonomy" id="449393"/>
    <lineage>
        <taxon>unclassified sequences</taxon>
        <taxon>metagenomes</taxon>
        <taxon>ecological metagenomes</taxon>
    </lineage>
</organism>
<dbReference type="AlphaFoldDB" id="A0A6J7MMF0"/>
<dbReference type="PANTHER" id="PTHR43520:SF8">
    <property type="entry name" value="P-TYPE CU(+) TRANSPORTER"/>
    <property type="match status" value="1"/>
</dbReference>
<comment type="subcellular location">
    <subcellularLocation>
        <location evidence="1">Membrane</location>
    </subcellularLocation>
</comment>
<dbReference type="Pfam" id="PF00702">
    <property type="entry name" value="Hydrolase"/>
    <property type="match status" value="1"/>
</dbReference>
<dbReference type="PRINTS" id="PR00119">
    <property type="entry name" value="CATATPASE"/>
</dbReference>
<feature type="transmembrane region" description="Helical" evidence="6">
    <location>
        <begin position="307"/>
        <end position="325"/>
    </location>
</feature>
<proteinExistence type="predicted"/>
<dbReference type="GO" id="GO:0005507">
    <property type="term" value="F:copper ion binding"/>
    <property type="evidence" value="ECO:0007669"/>
    <property type="project" value="TreeGrafter"/>
</dbReference>
<dbReference type="SFLD" id="SFLDG00002">
    <property type="entry name" value="C1.7:_P-type_atpase_like"/>
    <property type="match status" value="1"/>
</dbReference>
<dbReference type="SUPFAM" id="SSF56784">
    <property type="entry name" value="HAD-like"/>
    <property type="match status" value="1"/>
</dbReference>
<dbReference type="InterPro" id="IPR023299">
    <property type="entry name" value="ATPase_P-typ_cyto_dom_N"/>
</dbReference>
<evidence type="ECO:0000256" key="1">
    <source>
        <dbReference type="ARBA" id="ARBA00004370"/>
    </source>
</evidence>
<dbReference type="PRINTS" id="PR00120">
    <property type="entry name" value="HATPASE"/>
</dbReference>
<dbReference type="NCBIfam" id="TIGR01494">
    <property type="entry name" value="ATPase_P-type"/>
    <property type="match status" value="1"/>
</dbReference>
<reference evidence="7" key="1">
    <citation type="submission" date="2020-05" db="EMBL/GenBank/DDBJ databases">
        <authorList>
            <person name="Chiriac C."/>
            <person name="Salcher M."/>
            <person name="Ghai R."/>
            <person name="Kavagutti S V."/>
        </authorList>
    </citation>
    <scope>NUCLEOTIDE SEQUENCE</scope>
</reference>
<name>A0A6J7MMF0_9ZZZZ</name>
<dbReference type="Gene3D" id="3.40.50.1000">
    <property type="entry name" value="HAD superfamily/HAD-like"/>
    <property type="match status" value="1"/>
</dbReference>
<keyword evidence="4 6" id="KW-1133">Transmembrane helix</keyword>
<evidence type="ECO:0000256" key="6">
    <source>
        <dbReference type="SAM" id="Phobius"/>
    </source>
</evidence>
<keyword evidence="3" id="KW-1278">Translocase</keyword>
<dbReference type="InterPro" id="IPR044492">
    <property type="entry name" value="P_typ_ATPase_HD_dom"/>
</dbReference>
<dbReference type="GO" id="GO:0016020">
    <property type="term" value="C:membrane"/>
    <property type="evidence" value="ECO:0007669"/>
    <property type="project" value="UniProtKB-SubCell"/>
</dbReference>
<evidence type="ECO:0000256" key="4">
    <source>
        <dbReference type="ARBA" id="ARBA00022989"/>
    </source>
</evidence>
<dbReference type="SFLD" id="SFLDS00003">
    <property type="entry name" value="Haloacid_Dehalogenase"/>
    <property type="match status" value="1"/>
</dbReference>
<keyword evidence="5 6" id="KW-0472">Membrane</keyword>
<keyword evidence="2 6" id="KW-0812">Transmembrane</keyword>
<evidence type="ECO:0000256" key="5">
    <source>
        <dbReference type="ARBA" id="ARBA00023136"/>
    </source>
</evidence>
<dbReference type="GO" id="GO:0043682">
    <property type="term" value="F:P-type divalent copper transporter activity"/>
    <property type="evidence" value="ECO:0007669"/>
    <property type="project" value="TreeGrafter"/>
</dbReference>
<dbReference type="GO" id="GO:0016887">
    <property type="term" value="F:ATP hydrolysis activity"/>
    <property type="evidence" value="ECO:0007669"/>
    <property type="project" value="InterPro"/>
</dbReference>
<dbReference type="PANTHER" id="PTHR43520">
    <property type="entry name" value="ATP7, ISOFORM B"/>
    <property type="match status" value="1"/>
</dbReference>
<feature type="transmembrane region" description="Helical" evidence="6">
    <location>
        <begin position="281"/>
        <end position="301"/>
    </location>
</feature>
<evidence type="ECO:0000313" key="7">
    <source>
        <dbReference type="EMBL" id="CAB4979599.1"/>
    </source>
</evidence>
<dbReference type="InterPro" id="IPR036412">
    <property type="entry name" value="HAD-like_sf"/>
</dbReference>
<dbReference type="GO" id="GO:0005524">
    <property type="term" value="F:ATP binding"/>
    <property type="evidence" value="ECO:0007669"/>
    <property type="project" value="InterPro"/>
</dbReference>
<protein>
    <submittedName>
        <fullName evidence="7">Unannotated protein</fullName>
    </submittedName>
</protein>
<dbReference type="InterPro" id="IPR023214">
    <property type="entry name" value="HAD_sf"/>
</dbReference>
<sequence length="343" mass="35385">MGIVIKGVDVLQSTRRIDTVVFDKTGTVTTGVMQLVDVVVGVGATRAEVLGLAGAVEHASEHPVAKAITSAAKAELGQLESVQQFESVAGMGTSGVVDGKRVLVGGEALMNSRTVIISATLRSALQEARNGGNTAVLVAYDGSAKAVCVVADRPKQNSAAAIAELRNLGLRPVLLTGDNRATAVAVAEQVGIETDDQHVIAGVLPAEKVRVVADLQERGYAVAMVGDGVNDAAALAQADVGIAMGTGTDVAMNASDLTIVSGDLRLVSDAILLSRATLRTISANVFWAFAYNIAAIPLAALGYMNPMWAGLAMAFSSVFVVSNSLRLRTAKLTPHTAFVHATR</sequence>
<evidence type="ECO:0000256" key="2">
    <source>
        <dbReference type="ARBA" id="ARBA00022692"/>
    </source>
</evidence>
<dbReference type="InterPro" id="IPR001757">
    <property type="entry name" value="P_typ_ATPase"/>
</dbReference>
<dbReference type="InterPro" id="IPR018303">
    <property type="entry name" value="ATPase_P-typ_P_site"/>
</dbReference>
<dbReference type="Gene3D" id="3.40.1110.10">
    <property type="entry name" value="Calcium-transporting ATPase, cytoplasmic domain N"/>
    <property type="match status" value="1"/>
</dbReference>
<evidence type="ECO:0000256" key="3">
    <source>
        <dbReference type="ARBA" id="ARBA00022967"/>
    </source>
</evidence>
<accession>A0A6J7MMF0</accession>
<dbReference type="GO" id="GO:0055070">
    <property type="term" value="P:copper ion homeostasis"/>
    <property type="evidence" value="ECO:0007669"/>
    <property type="project" value="TreeGrafter"/>
</dbReference>
<gene>
    <name evidence="7" type="ORF">UFOPK4000_00026</name>
</gene>
<dbReference type="SFLD" id="SFLDF00027">
    <property type="entry name" value="p-type_atpase"/>
    <property type="match status" value="1"/>
</dbReference>